<comment type="caution">
    <text evidence="1">The sequence shown here is derived from an EMBL/GenBank/DDBJ whole genome shotgun (WGS) entry which is preliminary data.</text>
</comment>
<evidence type="ECO:0000313" key="2">
    <source>
        <dbReference type="Proteomes" id="UP000814033"/>
    </source>
</evidence>
<name>A0ACB8R745_9AGAM</name>
<dbReference type="EMBL" id="MU276245">
    <property type="protein sequence ID" value="KAI0039940.1"/>
    <property type="molecule type" value="Genomic_DNA"/>
</dbReference>
<reference evidence="1" key="2">
    <citation type="journal article" date="2022" name="New Phytol.">
        <title>Evolutionary transition to the ectomycorrhizal habit in the genomes of a hyperdiverse lineage of mushroom-forming fungi.</title>
        <authorList>
            <person name="Looney B."/>
            <person name="Miyauchi S."/>
            <person name="Morin E."/>
            <person name="Drula E."/>
            <person name="Courty P.E."/>
            <person name="Kohler A."/>
            <person name="Kuo A."/>
            <person name="LaButti K."/>
            <person name="Pangilinan J."/>
            <person name="Lipzen A."/>
            <person name="Riley R."/>
            <person name="Andreopoulos W."/>
            <person name="He G."/>
            <person name="Johnson J."/>
            <person name="Nolan M."/>
            <person name="Tritt A."/>
            <person name="Barry K.W."/>
            <person name="Grigoriev I.V."/>
            <person name="Nagy L.G."/>
            <person name="Hibbett D."/>
            <person name="Henrissat B."/>
            <person name="Matheny P.B."/>
            <person name="Labbe J."/>
            <person name="Martin F.M."/>
        </authorList>
    </citation>
    <scope>NUCLEOTIDE SEQUENCE</scope>
    <source>
        <strain evidence="1">FP105234-sp</strain>
    </source>
</reference>
<dbReference type="Proteomes" id="UP000814033">
    <property type="component" value="Unassembled WGS sequence"/>
</dbReference>
<organism evidence="1 2">
    <name type="scientific">Auriscalpium vulgare</name>
    <dbReference type="NCBI Taxonomy" id="40419"/>
    <lineage>
        <taxon>Eukaryota</taxon>
        <taxon>Fungi</taxon>
        <taxon>Dikarya</taxon>
        <taxon>Basidiomycota</taxon>
        <taxon>Agaricomycotina</taxon>
        <taxon>Agaricomycetes</taxon>
        <taxon>Russulales</taxon>
        <taxon>Auriscalpiaceae</taxon>
        <taxon>Auriscalpium</taxon>
    </lineage>
</organism>
<protein>
    <submittedName>
        <fullName evidence="1">Uncharacterized protein</fullName>
    </submittedName>
</protein>
<accession>A0ACB8R745</accession>
<sequence>MSPSPPGILPKLSSGEDSGSTVTLPVVKEFTAIRRRHVEVTNGVYRDRVLNLPDSQAEADFKAEHLRAIRYMHPDRIYMSRNNAVSGPMWEFFLTHSHVPDSAVYRCVVGFCSHAIDLIKLTEKDVEGMEADDVAFLKAGRWYWKEASFLKAFAGVVAVHEKSEHPDRFDFEAVAHDEVEQRTDHAET</sequence>
<reference evidence="1" key="1">
    <citation type="submission" date="2021-02" db="EMBL/GenBank/DDBJ databases">
        <authorList>
            <consortium name="DOE Joint Genome Institute"/>
            <person name="Ahrendt S."/>
            <person name="Looney B.P."/>
            <person name="Miyauchi S."/>
            <person name="Morin E."/>
            <person name="Drula E."/>
            <person name="Courty P.E."/>
            <person name="Chicoki N."/>
            <person name="Fauchery L."/>
            <person name="Kohler A."/>
            <person name="Kuo A."/>
            <person name="Labutti K."/>
            <person name="Pangilinan J."/>
            <person name="Lipzen A."/>
            <person name="Riley R."/>
            <person name="Andreopoulos W."/>
            <person name="He G."/>
            <person name="Johnson J."/>
            <person name="Barry K.W."/>
            <person name="Grigoriev I.V."/>
            <person name="Nagy L."/>
            <person name="Hibbett D."/>
            <person name="Henrissat B."/>
            <person name="Matheny P.B."/>
            <person name="Labbe J."/>
            <person name="Martin F."/>
        </authorList>
    </citation>
    <scope>NUCLEOTIDE SEQUENCE</scope>
    <source>
        <strain evidence="1">FP105234-sp</strain>
    </source>
</reference>
<proteinExistence type="predicted"/>
<keyword evidence="2" id="KW-1185">Reference proteome</keyword>
<gene>
    <name evidence="1" type="ORF">FA95DRAFT_1612177</name>
</gene>
<evidence type="ECO:0000313" key="1">
    <source>
        <dbReference type="EMBL" id="KAI0039940.1"/>
    </source>
</evidence>